<dbReference type="Pfam" id="PF05728">
    <property type="entry name" value="UPF0227"/>
    <property type="match status" value="1"/>
</dbReference>
<protein>
    <submittedName>
        <fullName evidence="1">Esterase</fullName>
    </submittedName>
</protein>
<name>A0A975GDR0_9BACT</name>
<reference evidence="1" key="1">
    <citation type="submission" date="2019-11" db="EMBL/GenBank/DDBJ databases">
        <authorList>
            <person name="Kojima H."/>
        </authorList>
    </citation>
    <scope>NUCLEOTIDE SEQUENCE</scope>
    <source>
        <strain evidence="1">H1576</strain>
    </source>
</reference>
<dbReference type="PANTHER" id="PTHR35602:SF3">
    <property type="entry name" value="ESTERASE YQIA"/>
    <property type="match status" value="1"/>
</dbReference>
<organism evidence="1 2">
    <name type="scientific">Sulfurimonas aquatica</name>
    <dbReference type="NCBI Taxonomy" id="2672570"/>
    <lineage>
        <taxon>Bacteria</taxon>
        <taxon>Pseudomonadati</taxon>
        <taxon>Campylobacterota</taxon>
        <taxon>Epsilonproteobacteria</taxon>
        <taxon>Campylobacterales</taxon>
        <taxon>Sulfurimonadaceae</taxon>
        <taxon>Sulfurimonas</taxon>
    </lineage>
</organism>
<accession>A0A975GDR0</accession>
<dbReference type="RefSeq" id="WP_207561434.1">
    <property type="nucleotide sequence ID" value="NZ_CP046072.1"/>
</dbReference>
<dbReference type="InterPro" id="IPR029058">
    <property type="entry name" value="AB_hydrolase_fold"/>
</dbReference>
<dbReference type="AlphaFoldDB" id="A0A975GDR0"/>
<reference evidence="1" key="2">
    <citation type="submission" date="2021-04" db="EMBL/GenBank/DDBJ databases">
        <title>Isolation and characterization of a novel species of the genus Sulfurimonas.</title>
        <authorList>
            <person name="Fukui M."/>
        </authorList>
    </citation>
    <scope>NUCLEOTIDE SEQUENCE</scope>
    <source>
        <strain evidence="1">H1576</strain>
    </source>
</reference>
<keyword evidence="2" id="KW-1185">Reference proteome</keyword>
<sequence>MTIYIHGFASSAQGIKAKAFRKYFQEYKLDFIAPSLSYIPELAISTLEEMIESYLPNVTLIGSSLGGYYSIYLANKYGLKATLINPSIHPNITLQKVLGKPTSFYDGSTFEWNEKHIQMLKRYKVNAATEKNFMLLLQKGDETLDYKEAIKKLPNSNIILEENGNHSFENIENHFQKIKEFFLLSS</sequence>
<dbReference type="KEGG" id="saqt:GJV85_11060"/>
<dbReference type="Proteomes" id="UP000671852">
    <property type="component" value="Chromosome"/>
</dbReference>
<proteinExistence type="predicted"/>
<dbReference type="InterPro" id="IPR008886">
    <property type="entry name" value="UPF0227/Esterase_YqiA"/>
</dbReference>
<gene>
    <name evidence="1" type="ORF">GJV85_11060</name>
</gene>
<dbReference type="SUPFAM" id="SSF53474">
    <property type="entry name" value="alpha/beta-Hydrolases"/>
    <property type="match status" value="1"/>
</dbReference>
<dbReference type="PANTHER" id="PTHR35602">
    <property type="entry name" value="ESTERASE YQIA-RELATED"/>
    <property type="match status" value="1"/>
</dbReference>
<evidence type="ECO:0000313" key="2">
    <source>
        <dbReference type="Proteomes" id="UP000671852"/>
    </source>
</evidence>
<evidence type="ECO:0000313" key="1">
    <source>
        <dbReference type="EMBL" id="QSZ42623.1"/>
    </source>
</evidence>
<dbReference type="EMBL" id="CP046072">
    <property type="protein sequence ID" value="QSZ42623.1"/>
    <property type="molecule type" value="Genomic_DNA"/>
</dbReference>
<dbReference type="Gene3D" id="3.40.50.1820">
    <property type="entry name" value="alpha/beta hydrolase"/>
    <property type="match status" value="1"/>
</dbReference>